<comment type="caution">
    <text evidence="2">The sequence shown here is derived from an EMBL/GenBank/DDBJ whole genome shotgun (WGS) entry which is preliminary data.</text>
</comment>
<evidence type="ECO:0000313" key="3">
    <source>
        <dbReference type="Proteomes" id="UP000649739"/>
    </source>
</evidence>
<keyword evidence="3" id="KW-1185">Reference proteome</keyword>
<protein>
    <submittedName>
        <fullName evidence="2">Uncharacterized protein</fullName>
    </submittedName>
</protein>
<feature type="region of interest" description="Disordered" evidence="1">
    <location>
        <begin position="20"/>
        <end position="54"/>
    </location>
</feature>
<accession>A0A8J3B2P5</accession>
<gene>
    <name evidence="2" type="ORF">GCM10010123_16910</name>
</gene>
<proteinExistence type="predicted"/>
<organism evidence="2 3">
    <name type="scientific">Pilimelia anulata</name>
    <dbReference type="NCBI Taxonomy" id="53371"/>
    <lineage>
        <taxon>Bacteria</taxon>
        <taxon>Bacillati</taxon>
        <taxon>Actinomycetota</taxon>
        <taxon>Actinomycetes</taxon>
        <taxon>Micromonosporales</taxon>
        <taxon>Micromonosporaceae</taxon>
        <taxon>Pilimelia</taxon>
    </lineage>
</organism>
<evidence type="ECO:0000256" key="1">
    <source>
        <dbReference type="SAM" id="MobiDB-lite"/>
    </source>
</evidence>
<dbReference type="Proteomes" id="UP000649739">
    <property type="component" value="Unassembled WGS sequence"/>
</dbReference>
<feature type="region of interest" description="Disordered" evidence="1">
    <location>
        <begin position="81"/>
        <end position="100"/>
    </location>
</feature>
<reference evidence="2" key="1">
    <citation type="journal article" date="2014" name="Int. J. Syst. Evol. Microbiol.">
        <title>Complete genome sequence of Corynebacterium casei LMG S-19264T (=DSM 44701T), isolated from a smear-ripened cheese.</title>
        <authorList>
            <consortium name="US DOE Joint Genome Institute (JGI-PGF)"/>
            <person name="Walter F."/>
            <person name="Albersmeier A."/>
            <person name="Kalinowski J."/>
            <person name="Ruckert C."/>
        </authorList>
    </citation>
    <scope>NUCLEOTIDE SEQUENCE</scope>
    <source>
        <strain evidence="2">JCM 3090</strain>
    </source>
</reference>
<dbReference type="EMBL" id="BMQB01000003">
    <property type="protein sequence ID" value="GGJ87925.1"/>
    <property type="molecule type" value="Genomic_DNA"/>
</dbReference>
<reference evidence="2" key="2">
    <citation type="submission" date="2020-09" db="EMBL/GenBank/DDBJ databases">
        <authorList>
            <person name="Sun Q."/>
            <person name="Ohkuma M."/>
        </authorList>
    </citation>
    <scope>NUCLEOTIDE SEQUENCE</scope>
    <source>
        <strain evidence="2">JCM 3090</strain>
    </source>
</reference>
<dbReference type="AlphaFoldDB" id="A0A8J3B2P5"/>
<feature type="compositionally biased region" description="Low complexity" evidence="1">
    <location>
        <begin position="86"/>
        <end position="100"/>
    </location>
</feature>
<sequence length="100" mass="9892">MNRLIEPVCGPFGPPYPPEAVTRARPVGAARPAGPLPGTRAEARAPPAGGRAATRAEAVARAGLAGTDADRVDALTLARADARPFAGHPPLSSAGGAAPP</sequence>
<evidence type="ECO:0000313" key="2">
    <source>
        <dbReference type="EMBL" id="GGJ87925.1"/>
    </source>
</evidence>
<name>A0A8J3B2P5_9ACTN</name>